<dbReference type="GO" id="GO:0043138">
    <property type="term" value="F:3'-5' DNA helicase activity"/>
    <property type="evidence" value="ECO:0007669"/>
    <property type="project" value="TreeGrafter"/>
</dbReference>
<keyword evidence="2" id="KW-0378">Hydrolase</keyword>
<keyword evidence="7" id="KW-1185">Reference proteome</keyword>
<organism evidence="6 7">
    <name type="scientific">Paenibacillus montaniterrae</name>
    <dbReference type="NCBI Taxonomy" id="429341"/>
    <lineage>
        <taxon>Bacteria</taxon>
        <taxon>Bacillati</taxon>
        <taxon>Bacillota</taxon>
        <taxon>Bacilli</taxon>
        <taxon>Bacillales</taxon>
        <taxon>Paenibacillaceae</taxon>
        <taxon>Paenibacillus</taxon>
    </lineage>
</organism>
<dbReference type="InterPro" id="IPR027417">
    <property type="entry name" value="P-loop_NTPase"/>
</dbReference>
<dbReference type="Gene3D" id="3.40.50.300">
    <property type="entry name" value="P-loop containing nucleotide triphosphate hydrolases"/>
    <property type="match status" value="2"/>
</dbReference>
<proteinExistence type="predicted"/>
<dbReference type="Pfam" id="PF08378">
    <property type="entry name" value="NERD"/>
    <property type="match status" value="1"/>
</dbReference>
<sequence>MAYMVPEVIPRKATSGERILFASLRDYLPSDYIVYYEPEIRGKRPDFVIIGPDLGIVVLEVKDYTKSTIYQVNHDEWIIRETSGSNQLHHIKSPLKQARDYARMIETHLKKDKNLVREGGSHLKFPYGYGTVFTRLRQEDFIKLGLYQVIEPQFVLCKDEIDADEEGFDQHILLEKIQCMFTIPTYRRLLLTDQDIQAIRFHLFPEVRIGADFNMPVQHQDQLLLSLHNIKTMDLHQENMAKQLGDRHRLIRGVAGSGKTLVLATRAKLLVKQHPDWKILVLCYGIPLSRSLKQMIQQKLDEPEDLFDLHQIDNGQSHSNVEVYNFHEWLRNKMKMKEDDIPVLLDKVSKKEAILPAYDAILIDEGQDFEADWLKLLSYCLNPETQSLLLVEDRAQSIFKRKSSLAQDIGLDFRGRSKILSINYRNTAQIVKFAWNFYQTFSQLKNKVREGTIDGVEIIPPQATKRKGPEPLIHAFKGIKQEMDFVAKCINFLHQEKNIPFEEIAILYRVKNRHSISYIDEIKDSLRHSGLPFTWITENADSKRKFIRSEKTVKISTIDSAKGLDFRAVFIVNIENMPFVLEEVEEREVSLFYIAMTRALEWLFLTYSGESKFTRYLAEIAGQKLELTLDQQASGGGVRHE</sequence>
<reference evidence="6" key="1">
    <citation type="submission" date="2021-03" db="EMBL/GenBank/DDBJ databases">
        <title>Antimicrobial resistance genes in bacteria isolated from Japanese honey, and their potential for conferring macrolide and lincosamide resistance in the American foulbrood pathogen Paenibacillus larvae.</title>
        <authorList>
            <person name="Okamoto M."/>
            <person name="Kumagai M."/>
            <person name="Kanamori H."/>
            <person name="Takamatsu D."/>
        </authorList>
    </citation>
    <scope>NUCLEOTIDE SEQUENCE</scope>
    <source>
        <strain evidence="6">J40TS1</strain>
    </source>
</reference>
<dbReference type="PROSITE" id="PS50965">
    <property type="entry name" value="NERD"/>
    <property type="match status" value="1"/>
</dbReference>
<dbReference type="GO" id="GO:0031297">
    <property type="term" value="P:replication fork processing"/>
    <property type="evidence" value="ECO:0007669"/>
    <property type="project" value="TreeGrafter"/>
</dbReference>
<evidence type="ECO:0000313" key="6">
    <source>
        <dbReference type="EMBL" id="GIP19452.1"/>
    </source>
</evidence>
<dbReference type="EMBL" id="BOSE01000015">
    <property type="protein sequence ID" value="GIP19452.1"/>
    <property type="molecule type" value="Genomic_DNA"/>
</dbReference>
<evidence type="ECO:0000256" key="3">
    <source>
        <dbReference type="ARBA" id="ARBA00022806"/>
    </source>
</evidence>
<dbReference type="GO" id="GO:0003677">
    <property type="term" value="F:DNA binding"/>
    <property type="evidence" value="ECO:0007669"/>
    <property type="project" value="InterPro"/>
</dbReference>
<comment type="caution">
    <text evidence="6">The sequence shown here is derived from an EMBL/GenBank/DDBJ whole genome shotgun (WGS) entry which is preliminary data.</text>
</comment>
<dbReference type="InterPro" id="IPR014017">
    <property type="entry name" value="DNA_helicase_UvrD-like_C"/>
</dbReference>
<evidence type="ECO:0000256" key="1">
    <source>
        <dbReference type="ARBA" id="ARBA00022741"/>
    </source>
</evidence>
<dbReference type="RefSeq" id="WP_213520202.1">
    <property type="nucleotide sequence ID" value="NZ_BOSE01000015.1"/>
</dbReference>
<dbReference type="GO" id="GO:0016787">
    <property type="term" value="F:hydrolase activity"/>
    <property type="evidence" value="ECO:0007669"/>
    <property type="project" value="UniProtKB-KW"/>
</dbReference>
<keyword evidence="4" id="KW-0067">ATP-binding</keyword>
<dbReference type="PANTHER" id="PTHR11070">
    <property type="entry name" value="UVRD / RECB / PCRA DNA HELICASE FAMILY MEMBER"/>
    <property type="match status" value="1"/>
</dbReference>
<gene>
    <name evidence="6" type="ORF">J40TS1_50940</name>
</gene>
<name>A0A919YUM2_9BACL</name>
<dbReference type="SUPFAM" id="SSF52540">
    <property type="entry name" value="P-loop containing nucleoside triphosphate hydrolases"/>
    <property type="match status" value="1"/>
</dbReference>
<evidence type="ECO:0000256" key="4">
    <source>
        <dbReference type="ARBA" id="ARBA00022840"/>
    </source>
</evidence>
<dbReference type="InterPro" id="IPR000212">
    <property type="entry name" value="DNA_helicase_UvrD/REP"/>
</dbReference>
<accession>A0A919YUM2</accession>
<keyword evidence="3 6" id="KW-0347">Helicase</keyword>
<dbReference type="GO" id="GO:0000724">
    <property type="term" value="P:double-strand break repair via homologous recombination"/>
    <property type="evidence" value="ECO:0007669"/>
    <property type="project" value="TreeGrafter"/>
</dbReference>
<dbReference type="GO" id="GO:0005524">
    <property type="term" value="F:ATP binding"/>
    <property type="evidence" value="ECO:0007669"/>
    <property type="project" value="UniProtKB-KW"/>
</dbReference>
<dbReference type="Pfam" id="PF13245">
    <property type="entry name" value="AAA_19"/>
    <property type="match status" value="1"/>
</dbReference>
<dbReference type="AlphaFoldDB" id="A0A919YUM2"/>
<feature type="domain" description="NERD" evidence="5">
    <location>
        <begin position="12"/>
        <end position="128"/>
    </location>
</feature>
<keyword evidence="1" id="KW-0547">Nucleotide-binding</keyword>
<dbReference type="InterPro" id="IPR011528">
    <property type="entry name" value="NERD"/>
</dbReference>
<protein>
    <submittedName>
        <fullName evidence="6">DNA helicase</fullName>
    </submittedName>
</protein>
<evidence type="ECO:0000313" key="7">
    <source>
        <dbReference type="Proteomes" id="UP000683139"/>
    </source>
</evidence>
<dbReference type="Proteomes" id="UP000683139">
    <property type="component" value="Unassembled WGS sequence"/>
</dbReference>
<evidence type="ECO:0000259" key="5">
    <source>
        <dbReference type="PROSITE" id="PS50965"/>
    </source>
</evidence>
<dbReference type="Pfam" id="PF13361">
    <property type="entry name" value="UvrD_C"/>
    <property type="match status" value="2"/>
</dbReference>
<dbReference type="PANTHER" id="PTHR11070:SF30">
    <property type="entry name" value="F-BOX DNA HELICASE 1"/>
    <property type="match status" value="1"/>
</dbReference>
<evidence type="ECO:0000256" key="2">
    <source>
        <dbReference type="ARBA" id="ARBA00022801"/>
    </source>
</evidence>